<feature type="region of interest" description="Disordered" evidence="6">
    <location>
        <begin position="1"/>
        <end position="163"/>
    </location>
</feature>
<evidence type="ECO:0000313" key="8">
    <source>
        <dbReference type="EMBL" id="TLS50646.1"/>
    </source>
</evidence>
<dbReference type="InterPro" id="IPR037232">
    <property type="entry name" value="NADH_quin_OxRdtase_su_C/D-like"/>
</dbReference>
<dbReference type="InterPro" id="IPR001268">
    <property type="entry name" value="NADH_UbQ_OxRdtase_30kDa_su"/>
</dbReference>
<accession>A0A5R9G8F9</accession>
<comment type="subcellular location">
    <subcellularLocation>
        <location evidence="3">Cell membrane</location>
        <topology evidence="3">Peripheral membrane protein</topology>
        <orientation evidence="3">Cytoplasmic side</orientation>
    </subcellularLocation>
</comment>
<feature type="compositionally biased region" description="Basic and acidic residues" evidence="6">
    <location>
        <begin position="7"/>
        <end position="36"/>
    </location>
</feature>
<feature type="compositionally biased region" description="Low complexity" evidence="6">
    <location>
        <begin position="115"/>
        <end position="141"/>
    </location>
</feature>
<keyword evidence="9" id="KW-1185">Reference proteome</keyword>
<dbReference type="GO" id="GO:0050136">
    <property type="term" value="F:NADH dehydrogenase (quinone) (non-electrogenic) activity"/>
    <property type="evidence" value="ECO:0007669"/>
    <property type="project" value="UniProtKB-UniRule"/>
</dbReference>
<evidence type="ECO:0000256" key="6">
    <source>
        <dbReference type="SAM" id="MobiDB-lite"/>
    </source>
</evidence>
<comment type="subunit">
    <text evidence="3">NDH-1 is composed of 14 different subunits. Subunits NuoB, C, D, E, F, and G constitute the peripheral sector of the complex.</text>
</comment>
<dbReference type="Pfam" id="PF00329">
    <property type="entry name" value="Complex1_30kDa"/>
    <property type="match status" value="1"/>
</dbReference>
<evidence type="ECO:0000256" key="5">
    <source>
        <dbReference type="RuleBase" id="RU003582"/>
    </source>
</evidence>
<dbReference type="InterPro" id="IPR010218">
    <property type="entry name" value="NADH_DH_suC"/>
</dbReference>
<keyword evidence="3 4" id="KW-1278">Translocase</keyword>
<dbReference type="PANTHER" id="PTHR10884:SF14">
    <property type="entry name" value="NADH DEHYDROGENASE [UBIQUINONE] IRON-SULFUR PROTEIN 3, MITOCHONDRIAL"/>
    <property type="match status" value="1"/>
</dbReference>
<comment type="similarity">
    <text evidence="1 3 4">Belongs to the complex I 30 kDa subunit family.</text>
</comment>
<dbReference type="EMBL" id="VCIW01000014">
    <property type="protein sequence ID" value="TLS50646.1"/>
    <property type="molecule type" value="Genomic_DNA"/>
</dbReference>
<dbReference type="NCBIfam" id="TIGR01961">
    <property type="entry name" value="NuoC_fam"/>
    <property type="match status" value="1"/>
</dbReference>
<evidence type="ECO:0000313" key="9">
    <source>
        <dbReference type="Proteomes" id="UP000309676"/>
    </source>
</evidence>
<dbReference type="GO" id="GO:0048038">
    <property type="term" value="F:quinone binding"/>
    <property type="evidence" value="ECO:0007669"/>
    <property type="project" value="UniProtKB-KW"/>
</dbReference>
<dbReference type="EC" id="7.1.1.-" evidence="3"/>
<dbReference type="PROSITE" id="PS00542">
    <property type="entry name" value="COMPLEX1_30K"/>
    <property type="match status" value="1"/>
</dbReference>
<feature type="compositionally biased region" description="Basic and acidic residues" evidence="6">
    <location>
        <begin position="142"/>
        <end position="158"/>
    </location>
</feature>
<comment type="caution">
    <text evidence="8">The sequence shown here is derived from an EMBL/GenBank/DDBJ whole genome shotgun (WGS) entry which is preliminary data.</text>
</comment>
<keyword evidence="2 3" id="KW-0813">Transport</keyword>
<dbReference type="HAMAP" id="MF_01357">
    <property type="entry name" value="NDH1_NuoC"/>
    <property type="match status" value="1"/>
</dbReference>
<comment type="catalytic activity">
    <reaction evidence="3 5">
        <text>a quinone + NADH + 5 H(+)(in) = a quinol + NAD(+) + 4 H(+)(out)</text>
        <dbReference type="Rhea" id="RHEA:57888"/>
        <dbReference type="ChEBI" id="CHEBI:15378"/>
        <dbReference type="ChEBI" id="CHEBI:24646"/>
        <dbReference type="ChEBI" id="CHEBI:57540"/>
        <dbReference type="ChEBI" id="CHEBI:57945"/>
        <dbReference type="ChEBI" id="CHEBI:132124"/>
    </reaction>
</comment>
<gene>
    <name evidence="3" type="primary">nuoC</name>
    <name evidence="8" type="ORF">FE782_19380</name>
</gene>
<evidence type="ECO:0000256" key="3">
    <source>
        <dbReference type="HAMAP-Rule" id="MF_01357"/>
    </source>
</evidence>
<dbReference type="GO" id="GO:0005886">
    <property type="term" value="C:plasma membrane"/>
    <property type="evidence" value="ECO:0007669"/>
    <property type="project" value="UniProtKB-SubCell"/>
</dbReference>
<proteinExistence type="inferred from homology"/>
<reference evidence="8 9" key="1">
    <citation type="submission" date="2019-05" db="EMBL/GenBank/DDBJ databases">
        <authorList>
            <person name="Narsing Rao M.P."/>
            <person name="Li W.J."/>
        </authorList>
    </citation>
    <scope>NUCLEOTIDE SEQUENCE [LARGE SCALE GENOMIC DNA]</scope>
    <source>
        <strain evidence="8 9">SYSU_K30003</strain>
    </source>
</reference>
<protein>
    <recommendedName>
        <fullName evidence="3">NADH-quinone oxidoreductase subunit C</fullName>
        <ecNumber evidence="3">7.1.1.-</ecNumber>
    </recommendedName>
    <alternativeName>
        <fullName evidence="3">NADH dehydrogenase I subunit C</fullName>
    </alternativeName>
    <alternativeName>
        <fullName evidence="3">NDH-1 subunit C</fullName>
    </alternativeName>
</protein>
<evidence type="ECO:0000256" key="1">
    <source>
        <dbReference type="ARBA" id="ARBA00007569"/>
    </source>
</evidence>
<organism evidence="8 9">
    <name type="scientific">Paenibacillus antri</name>
    <dbReference type="NCBI Taxonomy" id="2582848"/>
    <lineage>
        <taxon>Bacteria</taxon>
        <taxon>Bacillati</taxon>
        <taxon>Bacillota</taxon>
        <taxon>Bacilli</taxon>
        <taxon>Bacillales</taxon>
        <taxon>Paenibacillaceae</taxon>
        <taxon>Paenibacillus</taxon>
    </lineage>
</organism>
<keyword evidence="3" id="KW-1003">Cell membrane</keyword>
<evidence type="ECO:0000256" key="4">
    <source>
        <dbReference type="RuleBase" id="RU003456"/>
    </source>
</evidence>
<dbReference type="PANTHER" id="PTHR10884">
    <property type="entry name" value="NADH DEHYDROGENASE UBIQUINONE IRON-SULFUR PROTEIN 3"/>
    <property type="match status" value="1"/>
</dbReference>
<dbReference type="AlphaFoldDB" id="A0A5R9G8F9"/>
<dbReference type="OrthoDB" id="9803286at2"/>
<sequence>MPQNEAEVAKYKPEPDKDGEIHTNHVGAEVKVEDGKATPTEETAKRAEALQAQGDEVAKEQARDAEAAIEGKKELAKTSGADSQGDTVEKPPAKAVTPDEDREAKIRRAQEARAARAAAAGGAAPAGEGAAAERPARAPRAAKTEDGDAEPPKPKEPSKNQPLLDRIAAIVAESVGPEAVESASINEKGLEIPTLTVKGDQWFKTAETLKTHPETGMNYLRNLSGVDHETHLEVVYHLVNLTTKHEVCVKVKADREAPVVPSVTPLWSTANWNEREVFDLLGVDFPGHPDLRRIMMSDDWVGHPLRKDYEPLDPEV</sequence>
<dbReference type="GO" id="GO:0008137">
    <property type="term" value="F:NADH dehydrogenase (ubiquinone) activity"/>
    <property type="evidence" value="ECO:0007669"/>
    <property type="project" value="InterPro"/>
</dbReference>
<feature type="domain" description="NADH:ubiquinone oxidoreductase 30kDa subunit" evidence="7">
    <location>
        <begin position="196"/>
        <end position="310"/>
    </location>
</feature>
<dbReference type="Proteomes" id="UP000309676">
    <property type="component" value="Unassembled WGS sequence"/>
</dbReference>
<comment type="function">
    <text evidence="3">NDH-1 shuttles electrons from NADH, via FMN and iron-sulfur (Fe-S) centers, to quinones in the respiratory chain. The immediate electron acceptor for the enzyme in this species is believed to be a menaquinone. Couples the redox reaction to proton translocation (for every two electrons transferred, four hydrogen ions are translocated across the cytoplasmic membrane), and thus conserves the redox energy in a proton gradient.</text>
</comment>
<evidence type="ECO:0000259" key="7">
    <source>
        <dbReference type="Pfam" id="PF00329"/>
    </source>
</evidence>
<dbReference type="SUPFAM" id="SSF143243">
    <property type="entry name" value="Nqo5-like"/>
    <property type="match status" value="1"/>
</dbReference>
<keyword evidence="3 5" id="KW-0874">Quinone</keyword>
<name>A0A5R9G8F9_9BACL</name>
<keyword evidence="3 4" id="KW-0520">NAD</keyword>
<dbReference type="InterPro" id="IPR020396">
    <property type="entry name" value="NADH_UbQ_OxRdtase_CS"/>
</dbReference>
<dbReference type="Gene3D" id="3.30.460.80">
    <property type="entry name" value="NADH:ubiquinone oxidoreductase, 30kDa subunit"/>
    <property type="match status" value="1"/>
</dbReference>
<evidence type="ECO:0000256" key="2">
    <source>
        <dbReference type="ARBA" id="ARBA00022448"/>
    </source>
</evidence>
<feature type="compositionally biased region" description="Basic and acidic residues" evidence="6">
    <location>
        <begin position="56"/>
        <end position="76"/>
    </location>
</feature>
<feature type="compositionally biased region" description="Basic and acidic residues" evidence="6">
    <location>
        <begin position="87"/>
        <end position="114"/>
    </location>
</feature>
<keyword evidence="3" id="KW-0472">Membrane</keyword>